<dbReference type="RefSeq" id="WP_067972702.1">
    <property type="nucleotide sequence ID" value="NZ_CAJHKM010000004.1"/>
</dbReference>
<dbReference type="EMBL" id="PKGY01000003">
    <property type="protein sequence ID" value="PKZ21556.1"/>
    <property type="molecule type" value="Genomic_DNA"/>
</dbReference>
<evidence type="ECO:0000256" key="1">
    <source>
        <dbReference type="PIRSR" id="PIRSR016521-1"/>
    </source>
</evidence>
<gene>
    <name evidence="4" type="ORF">AWM72_02585</name>
    <name evidence="5" type="ORF">CYJ28_06510</name>
</gene>
<dbReference type="Proteomes" id="UP000234239">
    <property type="component" value="Unassembled WGS sequence"/>
</dbReference>
<evidence type="ECO:0000259" key="3">
    <source>
        <dbReference type="Pfam" id="PF08840"/>
    </source>
</evidence>
<dbReference type="InterPro" id="IPR016662">
    <property type="entry name" value="Acyl-CoA_thioEstase_long-chain"/>
</dbReference>
<dbReference type="PANTHER" id="PTHR10824">
    <property type="entry name" value="ACYL-COENZYME A THIOESTERASE-RELATED"/>
    <property type="match status" value="1"/>
</dbReference>
<keyword evidence="2" id="KW-1133">Transmembrane helix</keyword>
<dbReference type="KEGG" id="asan:AWM72_02585"/>
<name>A0A120I940_9LACT</name>
<evidence type="ECO:0000256" key="2">
    <source>
        <dbReference type="SAM" id="Phobius"/>
    </source>
</evidence>
<dbReference type="OrthoDB" id="8922993at2"/>
<dbReference type="PANTHER" id="PTHR10824:SF4">
    <property type="entry name" value="ACYL-COENZYME A THIOESTERASE 1-LIKE"/>
    <property type="match status" value="1"/>
</dbReference>
<feature type="active site" description="Charge relay system" evidence="1">
    <location>
        <position position="158"/>
    </location>
</feature>
<evidence type="ECO:0000313" key="4">
    <source>
        <dbReference type="EMBL" id="AMB93713.1"/>
    </source>
</evidence>
<dbReference type="Pfam" id="PF08840">
    <property type="entry name" value="BAAT_C"/>
    <property type="match status" value="1"/>
</dbReference>
<dbReference type="EMBL" id="CP014160">
    <property type="protein sequence ID" value="AMB93713.1"/>
    <property type="molecule type" value="Genomic_DNA"/>
</dbReference>
<dbReference type="GeneID" id="92902953"/>
<reference evidence="4 6" key="1">
    <citation type="journal article" date="2016" name="Genome Announc.">
        <title>Complete Genome Sequences of Aerococcus christensenii CCUG 28831T, Aerococcus sanguinicola CCUG 43001T, Aerococcus urinae CCUG 36881T, Aerococcus urinaeequi CCUG 28094T, Aerococcus urinaehominis CCUG 42038 BT, and Aerococcus viridans CCUG 4311T.</title>
        <authorList>
            <person name="Carkaci D."/>
            <person name="Dargis R."/>
            <person name="Nielsen X.C."/>
            <person name="Skovgaard O."/>
            <person name="Fuursted K."/>
            <person name="Christensen J.J."/>
        </authorList>
    </citation>
    <scope>NUCLEOTIDE SEQUENCE [LARGE SCALE GENOMIC DNA]</scope>
    <source>
        <strain evidence="4 6">CCUG43001</strain>
    </source>
</reference>
<feature type="active site" description="Charge relay system" evidence="1">
    <location>
        <position position="271"/>
    </location>
</feature>
<dbReference type="SUPFAM" id="SSF53474">
    <property type="entry name" value="alpha/beta-Hydrolases"/>
    <property type="match status" value="1"/>
</dbReference>
<evidence type="ECO:0000313" key="7">
    <source>
        <dbReference type="Proteomes" id="UP000234239"/>
    </source>
</evidence>
<keyword evidence="6" id="KW-1185">Reference proteome</keyword>
<proteinExistence type="predicted"/>
<accession>A0A120I940</accession>
<dbReference type="GO" id="GO:0006631">
    <property type="term" value="P:fatty acid metabolic process"/>
    <property type="evidence" value="ECO:0007669"/>
    <property type="project" value="TreeGrafter"/>
</dbReference>
<protein>
    <submittedName>
        <fullName evidence="4">Acyl-CoA thioesterase</fullName>
    </submittedName>
</protein>
<dbReference type="GO" id="GO:0006637">
    <property type="term" value="P:acyl-CoA metabolic process"/>
    <property type="evidence" value="ECO:0007669"/>
    <property type="project" value="InterPro"/>
</dbReference>
<feature type="domain" description="BAAT/Acyl-CoA thioester hydrolase C-terminal" evidence="3">
    <location>
        <begin position="130"/>
        <end position="342"/>
    </location>
</feature>
<keyword evidence="2" id="KW-0472">Membrane</keyword>
<keyword evidence="2" id="KW-0812">Transmembrane</keyword>
<dbReference type="InterPro" id="IPR014940">
    <property type="entry name" value="BAAT_C"/>
</dbReference>
<feature type="transmembrane region" description="Helical" evidence="2">
    <location>
        <begin position="7"/>
        <end position="25"/>
    </location>
</feature>
<reference evidence="5 7" key="3">
    <citation type="submission" date="2017-12" db="EMBL/GenBank/DDBJ databases">
        <title>Phylogenetic diversity of female urinary microbiome.</title>
        <authorList>
            <person name="Thomas-White K."/>
            <person name="Wolfe A.J."/>
        </authorList>
    </citation>
    <scope>NUCLEOTIDE SEQUENCE [LARGE SCALE GENOMIC DNA]</scope>
    <source>
        <strain evidence="5 7">UMB0139</strain>
    </source>
</reference>
<dbReference type="GO" id="GO:0047617">
    <property type="term" value="F:fatty acyl-CoA hydrolase activity"/>
    <property type="evidence" value="ECO:0007669"/>
    <property type="project" value="TreeGrafter"/>
</dbReference>
<dbReference type="Gene3D" id="3.40.50.1820">
    <property type="entry name" value="alpha/beta hydrolase"/>
    <property type="match status" value="1"/>
</dbReference>
<dbReference type="AlphaFoldDB" id="A0A120I940"/>
<reference evidence="6" key="2">
    <citation type="submission" date="2016-01" db="EMBL/GenBank/DDBJ databases">
        <title>Six Aerococcus type strain genome sequencing and assembly using PacBio and Illumina Hiseq.</title>
        <authorList>
            <person name="Carkaci D."/>
            <person name="Dargis R."/>
            <person name="Nielsen X.C."/>
            <person name="Skovgaard O."/>
            <person name="Fuursted K."/>
            <person name="Christensen J.J."/>
        </authorList>
    </citation>
    <scope>NUCLEOTIDE SEQUENCE [LARGE SCALE GENOMIC DNA]</scope>
    <source>
        <strain evidence="6">CCUG43001</strain>
    </source>
</reference>
<evidence type="ECO:0000313" key="5">
    <source>
        <dbReference type="EMBL" id="PKZ21556.1"/>
    </source>
</evidence>
<evidence type="ECO:0000313" key="6">
    <source>
        <dbReference type="Proteomes" id="UP000069912"/>
    </source>
</evidence>
<dbReference type="Proteomes" id="UP000069912">
    <property type="component" value="Chromosome"/>
</dbReference>
<dbReference type="PIRSF" id="PIRSF016521">
    <property type="entry name" value="Acyl-CoA_hydro"/>
    <property type="match status" value="1"/>
</dbReference>
<sequence length="345" mass="38634">MKRLKKIGLGVLMSVIVLFAFILIVRKFNDYSYKNTSTPSTGQYYRDVTNIDLYPTAIKGVDVNYIDEGRLQGFRLTPQQKKHKGVVICFGGSEGSPNFEMAQRLSQEGYETFALFMYGMNNQEKSLVRIPLEQFEDVLAYLDKTVIDKGPISVIGASKGAEYALNLASKYPEISNLVLIAPASYNFSGLDFENYGSSWTYEDEELPYIDIRKTSFRSFLTKVILPSIVKAPISYKETYTSAVEQDPLNKQKMIPVKDVKANILMIAGEEDAMWDSAKMASEIKQRCPGAELISYKDAGHVFAGNGILDTGAMRIRTGGSLEGNQQAQKDSDQAIDKFLTEHHRK</sequence>
<dbReference type="InterPro" id="IPR029058">
    <property type="entry name" value="AB_hydrolase_fold"/>
</dbReference>
<organism evidence="4 6">
    <name type="scientific">Aerococcus sanguinicola</name>
    <dbReference type="NCBI Taxonomy" id="119206"/>
    <lineage>
        <taxon>Bacteria</taxon>
        <taxon>Bacillati</taxon>
        <taxon>Bacillota</taxon>
        <taxon>Bacilli</taxon>
        <taxon>Lactobacillales</taxon>
        <taxon>Aerococcaceae</taxon>
        <taxon>Aerococcus</taxon>
    </lineage>
</organism>
<feature type="active site" description="Charge relay system" evidence="1">
    <location>
        <position position="300"/>
    </location>
</feature>